<keyword evidence="12" id="KW-1185">Reference proteome</keyword>
<comment type="similarity">
    <text evidence="3 10">Belongs to the FliL family.</text>
</comment>
<reference evidence="11 12" key="2">
    <citation type="journal article" date="2015" name="Stand. Genomic Sci.">
        <title>Draft genome sequence of Cellulomonas carbonis T26(T) and comparative analysis of six Cellulomonas genomes.</title>
        <authorList>
            <person name="Zhuang W."/>
            <person name="Zhang S."/>
            <person name="Xia X."/>
            <person name="Wang G."/>
        </authorList>
    </citation>
    <scope>NUCLEOTIDE SEQUENCE [LARGE SCALE GENOMIC DNA]</scope>
    <source>
        <strain evidence="11 12">T26</strain>
    </source>
</reference>
<keyword evidence="11" id="KW-0969">Cilium</keyword>
<accession>A0A0A0BLL5</accession>
<comment type="function">
    <text evidence="1 10">Controls the rotational direction of flagella during chemotaxis.</text>
</comment>
<protein>
    <recommendedName>
        <fullName evidence="10">Flagellar protein FliL</fullName>
    </recommendedName>
</protein>
<dbReference type="Proteomes" id="UP000029839">
    <property type="component" value="Unassembled WGS sequence"/>
</dbReference>
<keyword evidence="9 10" id="KW-0472">Membrane</keyword>
<evidence type="ECO:0000256" key="3">
    <source>
        <dbReference type="ARBA" id="ARBA00008281"/>
    </source>
</evidence>
<dbReference type="GO" id="GO:0006935">
    <property type="term" value="P:chemotaxis"/>
    <property type="evidence" value="ECO:0007669"/>
    <property type="project" value="UniProtKB-KW"/>
</dbReference>
<dbReference type="GO" id="GO:0071978">
    <property type="term" value="P:bacterial-type flagellum-dependent swarming motility"/>
    <property type="evidence" value="ECO:0007669"/>
    <property type="project" value="TreeGrafter"/>
</dbReference>
<evidence type="ECO:0000256" key="5">
    <source>
        <dbReference type="ARBA" id="ARBA00022500"/>
    </source>
</evidence>
<gene>
    <name evidence="11" type="ORF">N868_05680</name>
</gene>
<keyword evidence="8 10" id="KW-1133">Transmembrane helix</keyword>
<organism evidence="11 12">
    <name type="scientific">Cellulomonas carbonis T26</name>
    <dbReference type="NCBI Taxonomy" id="947969"/>
    <lineage>
        <taxon>Bacteria</taxon>
        <taxon>Bacillati</taxon>
        <taxon>Actinomycetota</taxon>
        <taxon>Actinomycetes</taxon>
        <taxon>Micrococcales</taxon>
        <taxon>Cellulomonadaceae</taxon>
        <taxon>Cellulomonas</taxon>
    </lineage>
</organism>
<sequence length="175" mass="18383">MPTEQRVIASKPKIGAKSASAAVPSQSAAPAEETEAKGGSRKKLVMIVLAVLLLGGGAGWYFLMGPGAGAEEAAEEHAPEPGEVLTIDSININLADGHYLRIGLALQMTADAAGHGEIQAAPALDHAIALYSGRPVTEVASPEGREALKAELLHRLEEPYHEGVMDLYFTEYVTQ</sequence>
<keyword evidence="11" id="KW-0966">Cell projection</keyword>
<evidence type="ECO:0000313" key="11">
    <source>
        <dbReference type="EMBL" id="KGM08851.1"/>
    </source>
</evidence>
<reference evidence="11 12" key="1">
    <citation type="submission" date="2013-08" db="EMBL/GenBank/DDBJ databases">
        <title>Genome sequencing of Cellulomonas carbonis T26.</title>
        <authorList>
            <person name="Chen F."/>
            <person name="Li Y."/>
            <person name="Wang G."/>
        </authorList>
    </citation>
    <scope>NUCLEOTIDE SEQUENCE [LARGE SCALE GENOMIC DNA]</scope>
    <source>
        <strain evidence="11 12">T26</strain>
    </source>
</reference>
<evidence type="ECO:0000256" key="2">
    <source>
        <dbReference type="ARBA" id="ARBA00004162"/>
    </source>
</evidence>
<dbReference type="Pfam" id="PF03748">
    <property type="entry name" value="FliL"/>
    <property type="match status" value="1"/>
</dbReference>
<dbReference type="GO" id="GO:0009425">
    <property type="term" value="C:bacterial-type flagellum basal body"/>
    <property type="evidence" value="ECO:0007669"/>
    <property type="project" value="InterPro"/>
</dbReference>
<comment type="caution">
    <text evidence="11">The sequence shown here is derived from an EMBL/GenBank/DDBJ whole genome shotgun (WGS) entry which is preliminary data.</text>
</comment>
<keyword evidence="5 10" id="KW-0145">Chemotaxis</keyword>
<dbReference type="AlphaFoldDB" id="A0A0A0BLL5"/>
<dbReference type="PANTHER" id="PTHR35091">
    <property type="entry name" value="FLAGELLAR PROTEIN FLIL"/>
    <property type="match status" value="1"/>
</dbReference>
<proteinExistence type="inferred from homology"/>
<evidence type="ECO:0000256" key="9">
    <source>
        <dbReference type="ARBA" id="ARBA00023136"/>
    </source>
</evidence>
<evidence type="ECO:0000256" key="6">
    <source>
        <dbReference type="ARBA" id="ARBA00022692"/>
    </source>
</evidence>
<evidence type="ECO:0000313" key="12">
    <source>
        <dbReference type="Proteomes" id="UP000029839"/>
    </source>
</evidence>
<evidence type="ECO:0000256" key="8">
    <source>
        <dbReference type="ARBA" id="ARBA00022989"/>
    </source>
</evidence>
<evidence type="ECO:0000256" key="10">
    <source>
        <dbReference type="RuleBase" id="RU364125"/>
    </source>
</evidence>
<dbReference type="OrthoDB" id="3537056at2"/>
<dbReference type="GO" id="GO:0005886">
    <property type="term" value="C:plasma membrane"/>
    <property type="evidence" value="ECO:0007669"/>
    <property type="project" value="UniProtKB-SubCell"/>
</dbReference>
<feature type="transmembrane region" description="Helical" evidence="10">
    <location>
        <begin position="44"/>
        <end position="63"/>
    </location>
</feature>
<evidence type="ECO:0000256" key="1">
    <source>
        <dbReference type="ARBA" id="ARBA00002254"/>
    </source>
</evidence>
<keyword evidence="7 10" id="KW-0283">Flagellar rotation</keyword>
<dbReference type="RefSeq" id="WP_043609919.1">
    <property type="nucleotide sequence ID" value="NZ_AXCY01000149.1"/>
</dbReference>
<keyword evidence="6 10" id="KW-0812">Transmembrane</keyword>
<name>A0A0A0BLL5_9CELL</name>
<evidence type="ECO:0000256" key="4">
    <source>
        <dbReference type="ARBA" id="ARBA00022475"/>
    </source>
</evidence>
<comment type="subcellular location">
    <subcellularLocation>
        <location evidence="2">Cell membrane</location>
        <topology evidence="2">Single-pass membrane protein</topology>
    </subcellularLocation>
</comment>
<dbReference type="InterPro" id="IPR005503">
    <property type="entry name" value="FliL"/>
</dbReference>
<dbReference type="PANTHER" id="PTHR35091:SF2">
    <property type="entry name" value="FLAGELLAR PROTEIN FLIL"/>
    <property type="match status" value="1"/>
</dbReference>
<evidence type="ECO:0000256" key="7">
    <source>
        <dbReference type="ARBA" id="ARBA00022779"/>
    </source>
</evidence>
<keyword evidence="4 10" id="KW-1003">Cell membrane</keyword>
<keyword evidence="11" id="KW-0282">Flagellum</keyword>
<dbReference type="EMBL" id="AXCY01000149">
    <property type="protein sequence ID" value="KGM08851.1"/>
    <property type="molecule type" value="Genomic_DNA"/>
</dbReference>